<dbReference type="Pfam" id="PF00378">
    <property type="entry name" value="ECH_1"/>
    <property type="match status" value="1"/>
</dbReference>
<dbReference type="InterPro" id="IPR029045">
    <property type="entry name" value="ClpP/crotonase-like_dom_sf"/>
</dbReference>
<organism evidence="3 4">
    <name type="scientific">Denitratimonas tolerans</name>
    <dbReference type="NCBI Taxonomy" id="1338420"/>
    <lineage>
        <taxon>Bacteria</taxon>
        <taxon>Pseudomonadati</taxon>
        <taxon>Pseudomonadota</taxon>
        <taxon>Gammaproteobacteria</taxon>
        <taxon>Lysobacterales</taxon>
        <taxon>Lysobacteraceae</taxon>
        <taxon>Denitratimonas</taxon>
    </lineage>
</organism>
<name>A0AAW9QZC3_9GAMM</name>
<accession>A0AAW9QZC3</accession>
<dbReference type="AlphaFoldDB" id="A0AAW9QZC3"/>
<comment type="similarity">
    <text evidence="1 2">Belongs to the enoyl-CoA hydratase/isomerase family.</text>
</comment>
<dbReference type="Proteomes" id="UP001364472">
    <property type="component" value="Unassembled WGS sequence"/>
</dbReference>
<dbReference type="GO" id="GO:0006635">
    <property type="term" value="P:fatty acid beta-oxidation"/>
    <property type="evidence" value="ECO:0007669"/>
    <property type="project" value="TreeGrafter"/>
</dbReference>
<evidence type="ECO:0000313" key="4">
    <source>
        <dbReference type="Proteomes" id="UP001364472"/>
    </source>
</evidence>
<evidence type="ECO:0000313" key="3">
    <source>
        <dbReference type="EMBL" id="MEJ1248933.1"/>
    </source>
</evidence>
<dbReference type="GO" id="GO:0003824">
    <property type="term" value="F:catalytic activity"/>
    <property type="evidence" value="ECO:0007669"/>
    <property type="project" value="InterPro"/>
</dbReference>
<evidence type="ECO:0000256" key="1">
    <source>
        <dbReference type="ARBA" id="ARBA00005254"/>
    </source>
</evidence>
<gene>
    <name evidence="3" type="ORF">WB794_04475</name>
</gene>
<protein>
    <submittedName>
        <fullName evidence="3">Enoyl-CoA hydratase/isomerase family protein</fullName>
    </submittedName>
</protein>
<comment type="caution">
    <text evidence="3">The sequence shown here is derived from an EMBL/GenBank/DDBJ whole genome shotgun (WGS) entry which is preliminary data.</text>
</comment>
<dbReference type="EMBL" id="JBBDHC010000004">
    <property type="protein sequence ID" value="MEJ1248933.1"/>
    <property type="molecule type" value="Genomic_DNA"/>
</dbReference>
<keyword evidence="4" id="KW-1185">Reference proteome</keyword>
<dbReference type="Gene3D" id="3.90.226.10">
    <property type="entry name" value="2-enoyl-CoA Hydratase, Chain A, domain 1"/>
    <property type="match status" value="1"/>
</dbReference>
<sequence length="261" mass="27638">MLERISHHGILELRLARPPVNALEQGLLGELRDAIEGAPAAGARALVLSGSPGIFTAGLDLPYLVGNGVDAVEATWLAFGQVCRALAASPLLSVAAIAGHNPAGGAVISLYCDYRIMARSPVAPDPLAARGPFRTGLNEVAVGLFVPDAIQYALKRLVGAHRAERLMVAGAMFTAEEAAGYGMVDELAPMAEVTARALAWLDGMLALPQAAQRETRRIARRDLLESIDDPARLDLPRFLAAWQTPETQAVLREVLARLGKG</sequence>
<evidence type="ECO:0000256" key="2">
    <source>
        <dbReference type="RuleBase" id="RU003707"/>
    </source>
</evidence>
<dbReference type="PROSITE" id="PS00166">
    <property type="entry name" value="ENOYL_COA_HYDRATASE"/>
    <property type="match status" value="1"/>
</dbReference>
<proteinExistence type="inferred from homology"/>
<dbReference type="InterPro" id="IPR018376">
    <property type="entry name" value="Enoyl-CoA_hyd/isom_CS"/>
</dbReference>
<dbReference type="RefSeq" id="WP_337334649.1">
    <property type="nucleotide sequence ID" value="NZ_JBBDHC010000004.1"/>
</dbReference>
<dbReference type="PANTHER" id="PTHR11941">
    <property type="entry name" value="ENOYL-COA HYDRATASE-RELATED"/>
    <property type="match status" value="1"/>
</dbReference>
<dbReference type="SUPFAM" id="SSF52096">
    <property type="entry name" value="ClpP/crotonase"/>
    <property type="match status" value="1"/>
</dbReference>
<dbReference type="InterPro" id="IPR001753">
    <property type="entry name" value="Enoyl-CoA_hydra/iso"/>
</dbReference>
<dbReference type="PANTHER" id="PTHR11941:SF54">
    <property type="entry name" value="ENOYL-COA HYDRATASE, MITOCHONDRIAL"/>
    <property type="match status" value="1"/>
</dbReference>
<dbReference type="CDD" id="cd06558">
    <property type="entry name" value="crotonase-like"/>
    <property type="match status" value="1"/>
</dbReference>
<reference evidence="3 4" key="1">
    <citation type="journal article" date="2016" name="Antonie Van Leeuwenhoek">
        <title>Denitratimonas tolerans gen. nov., sp. nov., a denitrifying bacterium isolated from a bioreactor for tannery wastewater treatment.</title>
        <authorList>
            <person name="Han S.I."/>
            <person name="Kim J.O."/>
            <person name="Lee Y.R."/>
            <person name="Ekpeghere K.I."/>
            <person name="Koh S.C."/>
            <person name="Whang K.S."/>
        </authorList>
    </citation>
    <scope>NUCLEOTIDE SEQUENCE [LARGE SCALE GENOMIC DNA]</scope>
    <source>
        <strain evidence="3 4">KACC 17565</strain>
    </source>
</reference>